<dbReference type="SUPFAM" id="SSF50037">
    <property type="entry name" value="C-terminal domain of transcriptional repressors"/>
    <property type="match status" value="1"/>
</dbReference>
<dbReference type="GO" id="GO:0046914">
    <property type="term" value="F:transition metal ion binding"/>
    <property type="evidence" value="ECO:0007669"/>
    <property type="project" value="InterPro"/>
</dbReference>
<sequence>MKSDTLKNETILLIDLPHGQKGIILEQYGNQFLASLGLRKGKIIQLVAKQIYGGPLVCSIDDRKIAIGKDIAKLIQVKPFIA</sequence>
<dbReference type="RefSeq" id="WP_012066004.1">
    <property type="nucleotide sequence ID" value="NC_009634.1"/>
</dbReference>
<dbReference type="InterPro" id="IPR008988">
    <property type="entry name" value="Transcriptional_repressor_C"/>
</dbReference>
<evidence type="ECO:0000256" key="1">
    <source>
        <dbReference type="ARBA" id="ARBA00023004"/>
    </source>
</evidence>
<feature type="domain" description="Ferrous iron transporter FeoA-like" evidence="2">
    <location>
        <begin position="11"/>
        <end position="79"/>
    </location>
</feature>
<dbReference type="Gene3D" id="2.30.30.90">
    <property type="match status" value="1"/>
</dbReference>
<evidence type="ECO:0000313" key="4">
    <source>
        <dbReference type="Proteomes" id="UP000001107"/>
    </source>
</evidence>
<evidence type="ECO:0000259" key="2">
    <source>
        <dbReference type="SMART" id="SM00899"/>
    </source>
</evidence>
<dbReference type="STRING" id="406327.Mevan_1191"/>
<keyword evidence="1" id="KW-0408">Iron</keyword>
<name>A6URG7_METVS</name>
<dbReference type="InterPro" id="IPR007167">
    <property type="entry name" value="Fe-transptr_FeoA-like"/>
</dbReference>
<gene>
    <name evidence="3" type="ordered locus">Mevan_1191</name>
</gene>
<proteinExistence type="predicted"/>
<accession>A6URG7</accession>
<dbReference type="Pfam" id="PF04023">
    <property type="entry name" value="FeoA"/>
    <property type="match status" value="1"/>
</dbReference>
<dbReference type="Proteomes" id="UP000001107">
    <property type="component" value="Chromosome"/>
</dbReference>
<keyword evidence="4" id="KW-1185">Reference proteome</keyword>
<dbReference type="InterPro" id="IPR038157">
    <property type="entry name" value="FeoA_core_dom"/>
</dbReference>
<evidence type="ECO:0000313" key="3">
    <source>
        <dbReference type="EMBL" id="ABR55089.1"/>
    </source>
</evidence>
<dbReference type="AlphaFoldDB" id="A6URG7"/>
<organism evidence="3 4">
    <name type="scientific">Methanococcus vannielii (strain ATCC 35089 / DSM 1224 / JCM 13029 / OCM 148 / SB)</name>
    <dbReference type="NCBI Taxonomy" id="406327"/>
    <lineage>
        <taxon>Archaea</taxon>
        <taxon>Methanobacteriati</taxon>
        <taxon>Methanobacteriota</taxon>
        <taxon>Methanomada group</taxon>
        <taxon>Methanococci</taxon>
        <taxon>Methanococcales</taxon>
        <taxon>Methanococcaceae</taxon>
        <taxon>Methanococcus</taxon>
    </lineage>
</organism>
<dbReference type="EMBL" id="CP000742">
    <property type="protein sequence ID" value="ABR55089.1"/>
    <property type="molecule type" value="Genomic_DNA"/>
</dbReference>
<dbReference type="eggNOG" id="arCOG02102">
    <property type="taxonomic scope" value="Archaea"/>
</dbReference>
<dbReference type="KEGG" id="mvn:Mevan_1191"/>
<protein>
    <submittedName>
        <fullName evidence="3">FeoA family protein</fullName>
    </submittedName>
</protein>
<dbReference type="SMART" id="SM00899">
    <property type="entry name" value="FeoA"/>
    <property type="match status" value="1"/>
</dbReference>
<dbReference type="HOGENOM" id="CLU_150646_10_1_2"/>
<dbReference type="GeneID" id="5325347"/>
<reference evidence="3" key="1">
    <citation type="submission" date="2007-06" db="EMBL/GenBank/DDBJ databases">
        <title>Complete sequence of Methanococcus vannielii SB.</title>
        <authorList>
            <consortium name="US DOE Joint Genome Institute"/>
            <person name="Copeland A."/>
            <person name="Lucas S."/>
            <person name="Lapidus A."/>
            <person name="Barry K."/>
            <person name="Glavina del Rio T."/>
            <person name="Dalin E."/>
            <person name="Tice H."/>
            <person name="Pitluck S."/>
            <person name="Chain P."/>
            <person name="Malfatti S."/>
            <person name="Shin M."/>
            <person name="Vergez L."/>
            <person name="Schmutz J."/>
            <person name="Larimer F."/>
            <person name="Land M."/>
            <person name="Hauser L."/>
            <person name="Kyrpides N."/>
            <person name="Anderson I."/>
            <person name="Sieprawska-Lupa M."/>
            <person name="Whitman W.B."/>
            <person name="Richardson P."/>
        </authorList>
    </citation>
    <scope>NUCLEOTIDE SEQUENCE [LARGE SCALE GENOMIC DNA]</scope>
    <source>
        <strain evidence="3">SB</strain>
    </source>
</reference>